<keyword evidence="1" id="KW-0805">Transcription regulation</keyword>
<keyword evidence="3" id="KW-0804">Transcription</keyword>
<dbReference type="EMBL" id="AANC01000008">
    <property type="protein sequence ID" value="EAQ48408.1"/>
    <property type="molecule type" value="Genomic_DNA"/>
</dbReference>
<evidence type="ECO:0000256" key="2">
    <source>
        <dbReference type="ARBA" id="ARBA00023125"/>
    </source>
</evidence>
<gene>
    <name evidence="5" type="ORF">MED217_12914</name>
</gene>
<evidence type="ECO:0000313" key="6">
    <source>
        <dbReference type="Proteomes" id="UP000001601"/>
    </source>
</evidence>
<dbReference type="CDD" id="cd06267">
    <property type="entry name" value="PBP1_LacI_sugar_binding-like"/>
    <property type="match status" value="1"/>
</dbReference>
<evidence type="ECO:0000313" key="5">
    <source>
        <dbReference type="EMBL" id="EAQ48408.1"/>
    </source>
</evidence>
<comment type="caution">
    <text evidence="5">The sequence shown here is derived from an EMBL/GenBank/DDBJ whole genome shotgun (WGS) entry which is preliminary data.</text>
</comment>
<dbReference type="SUPFAM" id="SSF53822">
    <property type="entry name" value="Periplasmic binding protein-like I"/>
    <property type="match status" value="1"/>
</dbReference>
<dbReference type="Pfam" id="PF13377">
    <property type="entry name" value="Peripla_BP_3"/>
    <property type="match status" value="1"/>
</dbReference>
<accession>A3XPW6</accession>
<sequence>MSSLISGIEDQAKKQGYTVIMIQCDDDYESEVQNANTLYDLRIAGIITSLAMQTEDYAHFKPFVDQQIPVVFVDRVPESFAAYKIVIDNYSAGYKATKHLIEMGCTRIAHFAGSQKRAIYRDRQKGYEDALKEAGLEVDCSRVVQFDTLSAQEGKKAMRQLMQLPEPPDGLFSSNDTAAVSAIQYLKKKGIHVPKDIAVIGFNNDPIASILEPQLSTVSHPAAKMGKLAAQCVLDNMDFVAKEGQLNQVTTLETELILRASSLR</sequence>
<dbReference type="eggNOG" id="COG1609">
    <property type="taxonomic scope" value="Bacteria"/>
</dbReference>
<dbReference type="PANTHER" id="PTHR30146">
    <property type="entry name" value="LACI-RELATED TRANSCRIPTIONAL REPRESSOR"/>
    <property type="match status" value="1"/>
</dbReference>
<dbReference type="Gene3D" id="3.40.50.2300">
    <property type="match status" value="2"/>
</dbReference>
<feature type="domain" description="Transcriptional regulator LacI/GalR-like sensor" evidence="4">
    <location>
        <begin position="98"/>
        <end position="262"/>
    </location>
</feature>
<dbReference type="PANTHER" id="PTHR30146:SF109">
    <property type="entry name" value="HTH-TYPE TRANSCRIPTIONAL REGULATOR GALS"/>
    <property type="match status" value="1"/>
</dbReference>
<evidence type="ECO:0000256" key="3">
    <source>
        <dbReference type="ARBA" id="ARBA00023163"/>
    </source>
</evidence>
<protein>
    <submittedName>
        <fullName evidence="5">LacI family transcriptional regulator</fullName>
    </submittedName>
</protein>
<dbReference type="HOGENOM" id="CLU_037628_15_1_10"/>
<dbReference type="InterPro" id="IPR046335">
    <property type="entry name" value="LacI/GalR-like_sensor"/>
</dbReference>
<reference evidence="5 6" key="1">
    <citation type="journal article" date="2007" name="Nature">
        <title>Light stimulates growth of proteorhodopsin-containing marine Flavobacteria.</title>
        <authorList>
            <person name="Gomez-Consarnau L."/>
            <person name="Gonzalez J.M."/>
            <person name="Coll-Llado M."/>
            <person name="Gourdon P."/>
            <person name="Pascher T."/>
            <person name="Neutze R."/>
            <person name="Pedros-Alio C."/>
            <person name="Pinhassi J."/>
        </authorList>
    </citation>
    <scope>NUCLEOTIDE SEQUENCE [LARGE SCALE GENOMIC DNA]</scope>
    <source>
        <strain evidence="5 6">MED217</strain>
    </source>
</reference>
<dbReference type="GO" id="GO:0003700">
    <property type="term" value="F:DNA-binding transcription factor activity"/>
    <property type="evidence" value="ECO:0007669"/>
    <property type="project" value="TreeGrafter"/>
</dbReference>
<dbReference type="InterPro" id="IPR028082">
    <property type="entry name" value="Peripla_BP_I"/>
</dbReference>
<proteinExistence type="predicted"/>
<dbReference type="Proteomes" id="UP000001601">
    <property type="component" value="Unassembled WGS sequence"/>
</dbReference>
<evidence type="ECO:0000259" key="4">
    <source>
        <dbReference type="Pfam" id="PF13377"/>
    </source>
</evidence>
<keyword evidence="2" id="KW-0238">DNA-binding</keyword>
<keyword evidence="6" id="KW-1185">Reference proteome</keyword>
<organism evidence="5 6">
    <name type="scientific">Leeuwenhoekiella blandensis (strain CECT 7118 / CCUG 51940 / KCTC 22103 / MED217)</name>
    <name type="common">Flavobacterium sp. (strain MED217)</name>
    <dbReference type="NCBI Taxonomy" id="398720"/>
    <lineage>
        <taxon>Bacteria</taxon>
        <taxon>Pseudomonadati</taxon>
        <taxon>Bacteroidota</taxon>
        <taxon>Flavobacteriia</taxon>
        <taxon>Flavobacteriales</taxon>
        <taxon>Flavobacteriaceae</taxon>
        <taxon>Leeuwenhoekiella</taxon>
    </lineage>
</organism>
<dbReference type="GO" id="GO:0000976">
    <property type="term" value="F:transcription cis-regulatory region binding"/>
    <property type="evidence" value="ECO:0007669"/>
    <property type="project" value="TreeGrafter"/>
</dbReference>
<dbReference type="STRING" id="398720.MED217_12914"/>
<dbReference type="AlphaFoldDB" id="A3XPW6"/>
<name>A3XPW6_LEEBM</name>
<evidence type="ECO:0000256" key="1">
    <source>
        <dbReference type="ARBA" id="ARBA00023015"/>
    </source>
</evidence>